<feature type="signal peptide" evidence="1">
    <location>
        <begin position="1"/>
        <end position="19"/>
    </location>
</feature>
<evidence type="ECO:0000313" key="3">
    <source>
        <dbReference type="Proteomes" id="UP000306584"/>
    </source>
</evidence>
<reference evidence="2 3" key="1">
    <citation type="submission" date="2018-10" db="EMBL/GenBank/DDBJ databases">
        <title>Fifty Aureobasidium pullulans genomes reveal a recombining polyextremotolerant generalist.</title>
        <authorList>
            <person name="Gostincar C."/>
            <person name="Turk M."/>
            <person name="Zajc J."/>
            <person name="Gunde-Cimerman N."/>
        </authorList>
    </citation>
    <scope>NUCLEOTIDE SEQUENCE [LARGE SCALE GENOMIC DNA]</scope>
    <source>
        <strain evidence="2 3">EXF-6604</strain>
    </source>
</reference>
<dbReference type="EMBL" id="QZBD01000055">
    <property type="protein sequence ID" value="THY32792.1"/>
    <property type="molecule type" value="Genomic_DNA"/>
</dbReference>
<name>A0A4S9LTR0_AURPU</name>
<gene>
    <name evidence="2" type="ORF">D6D01_02451</name>
</gene>
<dbReference type="AlphaFoldDB" id="A0A4S9LTR0"/>
<dbReference type="Proteomes" id="UP000306584">
    <property type="component" value="Unassembled WGS sequence"/>
</dbReference>
<comment type="caution">
    <text evidence="2">The sequence shown here is derived from an EMBL/GenBank/DDBJ whole genome shotgun (WGS) entry which is preliminary data.</text>
</comment>
<accession>A0A4S9LTR0</accession>
<proteinExistence type="predicted"/>
<keyword evidence="1" id="KW-0732">Signal</keyword>
<feature type="chain" id="PRO_5020534711" evidence="1">
    <location>
        <begin position="20"/>
        <end position="537"/>
    </location>
</feature>
<evidence type="ECO:0000313" key="2">
    <source>
        <dbReference type="EMBL" id="THY32792.1"/>
    </source>
</evidence>
<sequence length="537" mass="52392">MRSSLFAVAAAVAAVSAQGAQPAPSSTVVADPGTLPLGAECARTEQCAGGAQCFASNFMQITSCGKFNAACENDSQCATNTCNNGLCNGILASSLWLMPTSTSQSFSSASAMSTSTPQGALPAPSSTVVAAPNSLPLGANCANSEQCTGDVECFASNFMQITQCGKFNAACKNDSQCATNTCNNGLCNGFLASSAYLANTASSTQQSASAAGTATAATGGIQPAPSSTVVAAAGSLPLGAECASTEQCANGADCFASTAWQIKSCGKFNSACTSDSQCATNTCNNGLCNGFLASSAYLANQASTSSAAPISTASAAAGSLALGAACANSQQCSNGAQCASSAAYQDDQTPTCGAFNTTCSSDAQCATNTCFKGLCNGYKGGVTLTTSTRPAGAASTASGSLVPLGKSCNATSQCMNGAECTVSSAYQEFAAGMVCGPYNATCSSSSQCSYNSCFNGRCTGVEGYEYSTSTAVISGKTTIVAGTAVPVASSASSGVAAAGNATRSATSTLAAYTGAAGKVGAEAGFAAAVLGAVAFLL</sequence>
<evidence type="ECO:0000256" key="1">
    <source>
        <dbReference type="SAM" id="SignalP"/>
    </source>
</evidence>
<protein>
    <submittedName>
        <fullName evidence="2">Uncharacterized protein</fullName>
    </submittedName>
</protein>
<organism evidence="2 3">
    <name type="scientific">Aureobasidium pullulans</name>
    <name type="common">Black yeast</name>
    <name type="synonym">Pullularia pullulans</name>
    <dbReference type="NCBI Taxonomy" id="5580"/>
    <lineage>
        <taxon>Eukaryota</taxon>
        <taxon>Fungi</taxon>
        <taxon>Dikarya</taxon>
        <taxon>Ascomycota</taxon>
        <taxon>Pezizomycotina</taxon>
        <taxon>Dothideomycetes</taxon>
        <taxon>Dothideomycetidae</taxon>
        <taxon>Dothideales</taxon>
        <taxon>Saccotheciaceae</taxon>
        <taxon>Aureobasidium</taxon>
    </lineage>
</organism>